<dbReference type="InterPro" id="IPR042099">
    <property type="entry name" value="ANL_N_sf"/>
</dbReference>
<reference evidence="2 3" key="1">
    <citation type="submission" date="2020-12" db="EMBL/GenBank/DDBJ databases">
        <title>Geomonas sp. Red259, isolated from paddy soil.</title>
        <authorList>
            <person name="Xu Z."/>
            <person name="Zhang Z."/>
            <person name="Masuda Y."/>
            <person name="Itoh H."/>
            <person name="Senoo K."/>
        </authorList>
    </citation>
    <scope>NUCLEOTIDE SEQUENCE [LARGE SCALE GENOMIC DNA]</scope>
    <source>
        <strain evidence="2 3">Red259</strain>
    </source>
</reference>
<accession>A0ABS0YTU0</accession>
<gene>
    <name evidence="2" type="ORF">JFN90_12095</name>
</gene>
<evidence type="ECO:0000313" key="2">
    <source>
        <dbReference type="EMBL" id="MBJ6800872.1"/>
    </source>
</evidence>
<name>A0ABS0YTU0_9BACT</name>
<dbReference type="Gene3D" id="3.40.50.12780">
    <property type="entry name" value="N-terminal domain of ligase-like"/>
    <property type="match status" value="1"/>
</dbReference>
<dbReference type="SUPFAM" id="SSF56801">
    <property type="entry name" value="Acetyl-CoA synthetase-like"/>
    <property type="match status" value="1"/>
</dbReference>
<dbReference type="NCBIfam" id="NF006754">
    <property type="entry name" value="PRK09274.1"/>
    <property type="match status" value="1"/>
</dbReference>
<comment type="caution">
    <text evidence="2">The sequence shown here is derived from an EMBL/GenBank/DDBJ whole genome shotgun (WGS) entry which is preliminary data.</text>
</comment>
<dbReference type="RefSeq" id="WP_199395372.1">
    <property type="nucleotide sequence ID" value="NZ_JAEMHK010000008.1"/>
</dbReference>
<evidence type="ECO:0000313" key="3">
    <source>
        <dbReference type="Proteomes" id="UP000641025"/>
    </source>
</evidence>
<protein>
    <submittedName>
        <fullName evidence="2">AMP-binding protein</fullName>
    </submittedName>
</protein>
<dbReference type="Pfam" id="PF00501">
    <property type="entry name" value="AMP-binding"/>
    <property type="match status" value="1"/>
</dbReference>
<dbReference type="PANTHER" id="PTHR43767">
    <property type="entry name" value="LONG-CHAIN-FATTY-ACID--COA LIGASE"/>
    <property type="match status" value="1"/>
</dbReference>
<dbReference type="PANTHER" id="PTHR43767:SF1">
    <property type="entry name" value="NONRIBOSOMAL PEPTIDE SYNTHASE PES1 (EUROFUNG)-RELATED"/>
    <property type="match status" value="1"/>
</dbReference>
<dbReference type="PROSITE" id="PS00455">
    <property type="entry name" value="AMP_BINDING"/>
    <property type="match status" value="1"/>
</dbReference>
<sequence>MAETEFVNIAAHLPEMARRQPETRAIIFPKGKRSLTFSELNRLSDRIARGLIANGIRSGVRTVLMVTPSPEFFALTFALFKIGAVPVLIDPGLGIKNLKQCFSEAEPHAFIGIPKAHIARKLFGWGKETIRTCITVGPRLLWEGTTLAKIIAEQDDDTPFTLAPTQQEDVAAILFTSGSTGIPKGAIYSHGNFSAQVKALKEVYGIEPGEIDLPTFPLFALFAPALGMTAVIPEMDFTRPGSVDPRKIVGPINEYGVTTMFGSPALINRVGRYGVEHGVKLPTLRRAISAGAPVPASVLERFTSLLNPGVQVFTPYGATEALPVCSIGSTEILEETRKITDAGGGVCVGRPVEGIRLEIIQITDNPIYGWDDSLRVPVGKIGEIVVQGEQVTRGYYNRPESDHLSKIIDSATGSFFHRMGDLGGRDEEGRVWFCGRKSHRVETEGGLLYTIPCEAVFNTHPAVFRSALVGVGEPGALTPVICIELEKNVKVDQEQVRKELEALAEEHIHTRSIETILFHPAFPVDIRHNAKIFREKLAVWAAESLKCAR</sequence>
<dbReference type="Proteomes" id="UP000641025">
    <property type="component" value="Unassembled WGS sequence"/>
</dbReference>
<feature type="domain" description="AMP-dependent synthetase/ligase" evidence="1">
    <location>
        <begin position="15"/>
        <end position="396"/>
    </location>
</feature>
<dbReference type="InterPro" id="IPR050237">
    <property type="entry name" value="ATP-dep_AMP-bd_enzyme"/>
</dbReference>
<organism evidence="2 3">
    <name type="scientific">Geomonas propionica</name>
    <dbReference type="NCBI Taxonomy" id="2798582"/>
    <lineage>
        <taxon>Bacteria</taxon>
        <taxon>Pseudomonadati</taxon>
        <taxon>Thermodesulfobacteriota</taxon>
        <taxon>Desulfuromonadia</taxon>
        <taxon>Geobacterales</taxon>
        <taxon>Geobacteraceae</taxon>
        <taxon>Geomonas</taxon>
    </lineage>
</organism>
<dbReference type="InterPro" id="IPR000873">
    <property type="entry name" value="AMP-dep_synth/lig_dom"/>
</dbReference>
<dbReference type="InterPro" id="IPR020845">
    <property type="entry name" value="AMP-binding_CS"/>
</dbReference>
<proteinExistence type="predicted"/>
<dbReference type="CDD" id="cd05910">
    <property type="entry name" value="FACL_like_1"/>
    <property type="match status" value="1"/>
</dbReference>
<evidence type="ECO:0000259" key="1">
    <source>
        <dbReference type="Pfam" id="PF00501"/>
    </source>
</evidence>
<dbReference type="EMBL" id="JAEMHK010000008">
    <property type="protein sequence ID" value="MBJ6800872.1"/>
    <property type="molecule type" value="Genomic_DNA"/>
</dbReference>
<keyword evidence="3" id="KW-1185">Reference proteome</keyword>